<dbReference type="AlphaFoldDB" id="A0A8J7WJF2"/>
<evidence type="ECO:0000313" key="2">
    <source>
        <dbReference type="Proteomes" id="UP000677913"/>
    </source>
</evidence>
<comment type="caution">
    <text evidence="1">The sequence shown here is derived from an EMBL/GenBank/DDBJ whole genome shotgun (WGS) entry which is preliminary data.</text>
</comment>
<organism evidence="1 2">
    <name type="scientific">Actinocrinis puniceicyclus</name>
    <dbReference type="NCBI Taxonomy" id="977794"/>
    <lineage>
        <taxon>Bacteria</taxon>
        <taxon>Bacillati</taxon>
        <taxon>Actinomycetota</taxon>
        <taxon>Actinomycetes</taxon>
        <taxon>Catenulisporales</taxon>
        <taxon>Actinospicaceae</taxon>
        <taxon>Actinocrinis</taxon>
    </lineage>
</organism>
<accession>A0A8J7WJF2</accession>
<dbReference type="Proteomes" id="UP000677913">
    <property type="component" value="Unassembled WGS sequence"/>
</dbReference>
<protein>
    <submittedName>
        <fullName evidence="1">Uncharacterized protein</fullName>
    </submittedName>
</protein>
<reference evidence="1" key="1">
    <citation type="submission" date="2021-04" db="EMBL/GenBank/DDBJ databases">
        <title>Genome based classification of Actinospica acidithermotolerans sp. nov., an actinobacterium isolated from an Indonesian hot spring.</title>
        <authorList>
            <person name="Kusuma A.B."/>
            <person name="Putra K.E."/>
            <person name="Nafisah S."/>
            <person name="Loh J."/>
            <person name="Nouioui I."/>
            <person name="Goodfellow M."/>
        </authorList>
    </citation>
    <scope>NUCLEOTIDE SEQUENCE</scope>
    <source>
        <strain evidence="1">DSM 45618</strain>
    </source>
</reference>
<proteinExistence type="predicted"/>
<gene>
    <name evidence="1" type="ORF">KGA66_09815</name>
</gene>
<dbReference type="RefSeq" id="WP_211466952.1">
    <property type="nucleotide sequence ID" value="NZ_JAGSXH010000025.1"/>
</dbReference>
<keyword evidence="2" id="KW-1185">Reference proteome</keyword>
<evidence type="ECO:0000313" key="1">
    <source>
        <dbReference type="EMBL" id="MBS2963341.1"/>
    </source>
</evidence>
<sequence>MALLARPDALIRFSSAHPADPQARRVARILGARHCAQAALVGSTRAPLAHRLATAVDVLHALSMAGLAVADRKYRRAAIIDGCIAAAFAGAQQAALRRVSGAAAAPAPAR</sequence>
<name>A0A8J7WJF2_9ACTN</name>
<dbReference type="EMBL" id="JAGSXH010000025">
    <property type="protein sequence ID" value="MBS2963341.1"/>
    <property type="molecule type" value="Genomic_DNA"/>
</dbReference>